<feature type="transmembrane region" description="Helical" evidence="1">
    <location>
        <begin position="111"/>
        <end position="132"/>
    </location>
</feature>
<name>A0A644WND1_9ZZZZ</name>
<keyword evidence="1" id="KW-0472">Membrane</keyword>
<dbReference type="InterPro" id="IPR025377">
    <property type="entry name" value="DUF4367"/>
</dbReference>
<protein>
    <recommendedName>
        <fullName evidence="2">DUF4367 domain-containing protein</fullName>
    </recommendedName>
</protein>
<gene>
    <name evidence="3" type="ORF">SDC9_51423</name>
</gene>
<evidence type="ECO:0000313" key="3">
    <source>
        <dbReference type="EMBL" id="MPM05137.1"/>
    </source>
</evidence>
<proteinExistence type="predicted"/>
<dbReference type="Pfam" id="PF14285">
    <property type="entry name" value="DUF4367"/>
    <property type="match status" value="1"/>
</dbReference>
<keyword evidence="1" id="KW-1133">Transmembrane helix</keyword>
<reference evidence="3" key="1">
    <citation type="submission" date="2019-08" db="EMBL/GenBank/DDBJ databases">
        <authorList>
            <person name="Kucharzyk K."/>
            <person name="Murdoch R.W."/>
            <person name="Higgins S."/>
            <person name="Loffler F."/>
        </authorList>
    </citation>
    <scope>NUCLEOTIDE SEQUENCE</scope>
</reference>
<evidence type="ECO:0000256" key="1">
    <source>
        <dbReference type="SAM" id="Phobius"/>
    </source>
</evidence>
<dbReference type="AlphaFoldDB" id="A0A644WND1"/>
<keyword evidence="1" id="KW-0812">Transmembrane</keyword>
<accession>A0A644WND1</accession>
<sequence length="301" mass="33839">MSENRYFSQEGGHGEDAAQNCEHLRNMTTDELIEELAEKWDAMDETDYDTALIDAYLAVLEEKSPITPNFDADASLTAFQEKHARLFEKTEPVRHVRLAANPPMPRRRIRFVQLVAAAIVVMLGCMVVAQALGYNVFGTIARWTEETFHFGAAEQSREGLPSNTVTVGETEYSSLQEALTAYGITEPLAPNWYPEGFEVRAITVTPQLGAIKIRASYQAEEKSFSITIWQYETEENMESGTFEKDATDVTLYERGSITHYIMSNNAHLTATWVNGKILCSISGDLHEDELKQMINSIYDEG</sequence>
<dbReference type="EMBL" id="VSSQ01001104">
    <property type="protein sequence ID" value="MPM05137.1"/>
    <property type="molecule type" value="Genomic_DNA"/>
</dbReference>
<feature type="domain" description="DUF4367" evidence="2">
    <location>
        <begin position="189"/>
        <end position="297"/>
    </location>
</feature>
<evidence type="ECO:0000259" key="2">
    <source>
        <dbReference type="Pfam" id="PF14285"/>
    </source>
</evidence>
<comment type="caution">
    <text evidence="3">The sequence shown here is derived from an EMBL/GenBank/DDBJ whole genome shotgun (WGS) entry which is preliminary data.</text>
</comment>
<organism evidence="3">
    <name type="scientific">bioreactor metagenome</name>
    <dbReference type="NCBI Taxonomy" id="1076179"/>
    <lineage>
        <taxon>unclassified sequences</taxon>
        <taxon>metagenomes</taxon>
        <taxon>ecological metagenomes</taxon>
    </lineage>
</organism>